<gene>
    <name evidence="2" type="ORF">NDU88_000391</name>
</gene>
<dbReference type="AlphaFoldDB" id="A0AAV7Q151"/>
<evidence type="ECO:0000256" key="1">
    <source>
        <dbReference type="SAM" id="MobiDB-lite"/>
    </source>
</evidence>
<feature type="compositionally biased region" description="Low complexity" evidence="1">
    <location>
        <begin position="14"/>
        <end position="26"/>
    </location>
</feature>
<feature type="region of interest" description="Disordered" evidence="1">
    <location>
        <begin position="1"/>
        <end position="103"/>
    </location>
</feature>
<keyword evidence="3" id="KW-1185">Reference proteome</keyword>
<name>A0AAV7Q151_PLEWA</name>
<sequence>MAPLPSPRSSDTRPAALPAGAALSPPRTTARWLRHGGAGRGHEPAGDRSDTEDGLAAAGPSARSGGDGPGGHLGREPERRSEPTGNGDPSLQEDLLPSEAKNR</sequence>
<comment type="caution">
    <text evidence="2">The sequence shown here is derived from an EMBL/GenBank/DDBJ whole genome shotgun (WGS) entry which is preliminary data.</text>
</comment>
<dbReference type="EMBL" id="JANPWB010000010">
    <property type="protein sequence ID" value="KAJ1133919.1"/>
    <property type="molecule type" value="Genomic_DNA"/>
</dbReference>
<evidence type="ECO:0000313" key="3">
    <source>
        <dbReference type="Proteomes" id="UP001066276"/>
    </source>
</evidence>
<reference evidence="2" key="1">
    <citation type="journal article" date="2022" name="bioRxiv">
        <title>Sequencing and chromosome-scale assembly of the giantPleurodeles waltlgenome.</title>
        <authorList>
            <person name="Brown T."/>
            <person name="Elewa A."/>
            <person name="Iarovenko S."/>
            <person name="Subramanian E."/>
            <person name="Araus A.J."/>
            <person name="Petzold A."/>
            <person name="Susuki M."/>
            <person name="Suzuki K.-i.T."/>
            <person name="Hayashi T."/>
            <person name="Toyoda A."/>
            <person name="Oliveira C."/>
            <person name="Osipova E."/>
            <person name="Leigh N.D."/>
            <person name="Simon A."/>
            <person name="Yun M.H."/>
        </authorList>
    </citation>
    <scope>NUCLEOTIDE SEQUENCE</scope>
    <source>
        <strain evidence="2">20211129_DDA</strain>
        <tissue evidence="2">Liver</tissue>
    </source>
</reference>
<feature type="compositionally biased region" description="Basic and acidic residues" evidence="1">
    <location>
        <begin position="73"/>
        <end position="82"/>
    </location>
</feature>
<proteinExistence type="predicted"/>
<dbReference type="Proteomes" id="UP001066276">
    <property type="component" value="Chromosome 6"/>
</dbReference>
<feature type="compositionally biased region" description="Basic and acidic residues" evidence="1">
    <location>
        <begin position="40"/>
        <end position="51"/>
    </location>
</feature>
<evidence type="ECO:0000313" key="2">
    <source>
        <dbReference type="EMBL" id="KAJ1133919.1"/>
    </source>
</evidence>
<organism evidence="2 3">
    <name type="scientific">Pleurodeles waltl</name>
    <name type="common">Iberian ribbed newt</name>
    <dbReference type="NCBI Taxonomy" id="8319"/>
    <lineage>
        <taxon>Eukaryota</taxon>
        <taxon>Metazoa</taxon>
        <taxon>Chordata</taxon>
        <taxon>Craniata</taxon>
        <taxon>Vertebrata</taxon>
        <taxon>Euteleostomi</taxon>
        <taxon>Amphibia</taxon>
        <taxon>Batrachia</taxon>
        <taxon>Caudata</taxon>
        <taxon>Salamandroidea</taxon>
        <taxon>Salamandridae</taxon>
        <taxon>Pleurodelinae</taxon>
        <taxon>Pleurodeles</taxon>
    </lineage>
</organism>
<accession>A0AAV7Q151</accession>
<protein>
    <submittedName>
        <fullName evidence="2">Uncharacterized protein</fullName>
    </submittedName>
</protein>